<protein>
    <submittedName>
        <fullName evidence="1">Uncharacterized protein</fullName>
    </submittedName>
</protein>
<dbReference type="Proteomes" id="UP000494363">
    <property type="component" value="Unassembled WGS sequence"/>
</dbReference>
<proteinExistence type="predicted"/>
<dbReference type="AlphaFoldDB" id="A0A6J5F6S1"/>
<evidence type="ECO:0000313" key="2">
    <source>
        <dbReference type="Proteomes" id="UP000494363"/>
    </source>
</evidence>
<dbReference type="RefSeq" id="WP_246356322.1">
    <property type="nucleotide sequence ID" value="NZ_CADIKH010000135.1"/>
</dbReference>
<name>A0A6J5F6S1_9BURK</name>
<evidence type="ECO:0000313" key="1">
    <source>
        <dbReference type="EMBL" id="CAB3774578.1"/>
    </source>
</evidence>
<reference evidence="1 2" key="1">
    <citation type="submission" date="2020-04" db="EMBL/GenBank/DDBJ databases">
        <authorList>
            <person name="De Canck E."/>
        </authorList>
    </citation>
    <scope>NUCLEOTIDE SEQUENCE [LARGE SCALE GENOMIC DNA]</scope>
    <source>
        <strain evidence="1 2">LMG 29542</strain>
    </source>
</reference>
<organism evidence="1 2">
    <name type="scientific">Paraburkholderia humisilvae</name>
    <dbReference type="NCBI Taxonomy" id="627669"/>
    <lineage>
        <taxon>Bacteria</taxon>
        <taxon>Pseudomonadati</taxon>
        <taxon>Pseudomonadota</taxon>
        <taxon>Betaproteobacteria</taxon>
        <taxon>Burkholderiales</taxon>
        <taxon>Burkholderiaceae</taxon>
        <taxon>Paraburkholderia</taxon>
    </lineage>
</organism>
<accession>A0A6J5F6S1</accession>
<keyword evidence="2" id="KW-1185">Reference proteome</keyword>
<dbReference type="EMBL" id="CADIKH010000135">
    <property type="protein sequence ID" value="CAB3774578.1"/>
    <property type="molecule type" value="Genomic_DNA"/>
</dbReference>
<sequence length="140" mass="15944">MAEQWNSYRHPERVSTYAQATGGERVVYFDESEQLDVDATRACEFVTCTFDYGWAARAQQHAAIDSARFWLNETILKLPAGMSQRYQEMARRGQYFANLAQRLNLTPAGLDQHLVRNSISDAEHARLVSQQQPDLFSLAA</sequence>
<gene>
    <name evidence="1" type="ORF">LMG29542_07956</name>
</gene>